<dbReference type="InterPro" id="IPR007825">
    <property type="entry name" value="Major_OMP_Legionella"/>
</dbReference>
<evidence type="ECO:0000313" key="3">
    <source>
        <dbReference type="EMBL" id="RXT47755.1"/>
    </source>
</evidence>
<dbReference type="Pfam" id="PF05150">
    <property type="entry name" value="Legionella_OMP"/>
    <property type="match status" value="1"/>
</dbReference>
<accession>A0A4Q1V7A4</accession>
<evidence type="ECO:0000313" key="4">
    <source>
        <dbReference type="Proteomes" id="UP000290819"/>
    </source>
</evidence>
<keyword evidence="2" id="KW-0732">Signal</keyword>
<organism evidence="3 4">
    <name type="scientific">Bradyrhizobium betae</name>
    <dbReference type="NCBI Taxonomy" id="244734"/>
    <lineage>
        <taxon>Bacteria</taxon>
        <taxon>Pseudomonadati</taxon>
        <taxon>Pseudomonadota</taxon>
        <taxon>Alphaproteobacteria</taxon>
        <taxon>Hyphomicrobiales</taxon>
        <taxon>Nitrobacteraceae</taxon>
        <taxon>Bradyrhizobium</taxon>
    </lineage>
</organism>
<name>A0A4Q1V7A4_9BRAD</name>
<feature type="coiled-coil region" evidence="1">
    <location>
        <begin position="18"/>
        <end position="59"/>
    </location>
</feature>
<dbReference type="Proteomes" id="UP000290819">
    <property type="component" value="Unassembled WGS sequence"/>
</dbReference>
<evidence type="ECO:0000256" key="2">
    <source>
        <dbReference type="SAM" id="SignalP"/>
    </source>
</evidence>
<gene>
    <name evidence="3" type="ORF">B5V03_15930</name>
</gene>
<keyword evidence="1" id="KW-0175">Coiled coil</keyword>
<keyword evidence="4" id="KW-1185">Reference proteome</keyword>
<dbReference type="AlphaFoldDB" id="A0A4Q1V7A4"/>
<dbReference type="RefSeq" id="WP_129271290.1">
    <property type="nucleotide sequence ID" value="NZ_MZXW01000017.1"/>
</dbReference>
<proteinExistence type="predicted"/>
<sequence length="424" mass="44623">MKKTLAVVLGATAALAAASASAGEIEDVNARLELLERQNAAIRKENAALRESQRLLEENTRLKSQNTRVAVEAARSSTRSHQENSAFLAVSAVSRQNRNPLQSYAADFPVKALPPTGPALFRAWIEGGAIFSGGDPISSTYGLTGQFDLTPKVGWESAVGFDYRFAGSPWHVSGQFRYGEGGKTTGLDSTSQTIAAGAASATGTETWAAAYKEAHWLADLAVGREIAGSGPSALQLKGGVRVAEFVTRSSNSDVQFLTVSGLAPIVVPGFPAVTTASTSSSTINEARASFLGAGPLIGIEGSIPFAGKWSFDYAGDAAILFGRQQSTNSSRTTSTITPSYLAGLFPTFDTLNTGNARLFAGVLSADIQVGLSYWLTQNLKLGAGYRLDALINVFNETGTSNAGFMPDRYTHGPRVTLTGQFEAM</sequence>
<feature type="signal peptide" evidence="2">
    <location>
        <begin position="1"/>
        <end position="22"/>
    </location>
</feature>
<dbReference type="EMBL" id="MZXW01000017">
    <property type="protein sequence ID" value="RXT47755.1"/>
    <property type="molecule type" value="Genomic_DNA"/>
</dbReference>
<feature type="chain" id="PRO_5020549261" description="Porin" evidence="2">
    <location>
        <begin position="23"/>
        <end position="424"/>
    </location>
</feature>
<dbReference type="OrthoDB" id="8200990at2"/>
<reference evidence="3 4" key="1">
    <citation type="submission" date="2017-03" db="EMBL/GenBank/DDBJ databases">
        <authorList>
            <person name="Safronova V.I."/>
            <person name="Sazanova A.L."/>
            <person name="Chirak E.R."/>
        </authorList>
    </citation>
    <scope>NUCLEOTIDE SEQUENCE [LARGE SCALE GENOMIC DNA]</scope>
    <source>
        <strain evidence="3 4">Opo-243</strain>
    </source>
</reference>
<evidence type="ECO:0008006" key="5">
    <source>
        <dbReference type="Google" id="ProtNLM"/>
    </source>
</evidence>
<comment type="caution">
    <text evidence="3">The sequence shown here is derived from an EMBL/GenBank/DDBJ whole genome shotgun (WGS) entry which is preliminary data.</text>
</comment>
<protein>
    <recommendedName>
        <fullName evidence="5">Porin</fullName>
    </recommendedName>
</protein>
<evidence type="ECO:0000256" key="1">
    <source>
        <dbReference type="SAM" id="Coils"/>
    </source>
</evidence>